<sequence length="114" mass="12505">MRVGAADPIAIVYVAMLVDMSSINRDVDVDPPPDAVQVEQWEGPAGNRFRFFKGTHRGSRVSLVIMGFQLADGRVEKRVVHLDGSHVDLTVPDIDALIINLAAAREEILRLESA</sequence>
<dbReference type="AlphaFoldDB" id="A0A1X1YYJ0"/>
<name>A0A1X1YYJ0_9MYCO</name>
<evidence type="ECO:0000313" key="2">
    <source>
        <dbReference type="Proteomes" id="UP000193781"/>
    </source>
</evidence>
<accession>A0A1X1YYJ0</accession>
<dbReference type="Proteomes" id="UP000193781">
    <property type="component" value="Unassembled WGS sequence"/>
</dbReference>
<gene>
    <name evidence="1" type="ORF">AWC17_15610</name>
</gene>
<organism evidence="1 2">
    <name type="scientific">Mycobacterium nebraskense</name>
    <dbReference type="NCBI Taxonomy" id="244292"/>
    <lineage>
        <taxon>Bacteria</taxon>
        <taxon>Bacillati</taxon>
        <taxon>Actinomycetota</taxon>
        <taxon>Actinomycetes</taxon>
        <taxon>Mycobacteriales</taxon>
        <taxon>Mycobacteriaceae</taxon>
        <taxon>Mycobacterium</taxon>
    </lineage>
</organism>
<keyword evidence="2" id="KW-1185">Reference proteome</keyword>
<comment type="caution">
    <text evidence="1">The sequence shown here is derived from an EMBL/GenBank/DDBJ whole genome shotgun (WGS) entry which is preliminary data.</text>
</comment>
<dbReference type="EMBL" id="LQPH01000164">
    <property type="protein sequence ID" value="ORW16155.1"/>
    <property type="molecule type" value="Genomic_DNA"/>
</dbReference>
<proteinExistence type="predicted"/>
<reference evidence="1 2" key="1">
    <citation type="submission" date="2016-01" db="EMBL/GenBank/DDBJ databases">
        <title>The new phylogeny of the genus Mycobacterium.</title>
        <authorList>
            <person name="Tarcisio F."/>
            <person name="Conor M."/>
            <person name="Antonella G."/>
            <person name="Elisabetta G."/>
            <person name="Giulia F.S."/>
            <person name="Sara T."/>
            <person name="Anna F."/>
            <person name="Clotilde B."/>
            <person name="Roberto B."/>
            <person name="Veronica D.S."/>
            <person name="Fabio R."/>
            <person name="Monica P."/>
            <person name="Olivier J."/>
            <person name="Enrico T."/>
            <person name="Nicola S."/>
        </authorList>
    </citation>
    <scope>NUCLEOTIDE SEQUENCE [LARGE SCALE GENOMIC DNA]</scope>
    <source>
        <strain evidence="1 2">DSM 44803</strain>
    </source>
</reference>
<evidence type="ECO:0000313" key="1">
    <source>
        <dbReference type="EMBL" id="ORW16155.1"/>
    </source>
</evidence>
<protein>
    <submittedName>
        <fullName evidence="1">Uncharacterized protein</fullName>
    </submittedName>
</protein>